<dbReference type="Proteomes" id="UP000241360">
    <property type="component" value="Segment"/>
</dbReference>
<dbReference type="EMBL" id="MG757154">
    <property type="protein sequence ID" value="AVD99509.1"/>
    <property type="molecule type" value="Genomic_DNA"/>
</dbReference>
<keyword evidence="2" id="KW-1185">Reference proteome</keyword>
<protein>
    <submittedName>
        <fullName evidence="1">Uncharacterized protein</fullName>
    </submittedName>
</protein>
<proteinExistence type="predicted"/>
<evidence type="ECO:0000313" key="1">
    <source>
        <dbReference type="EMBL" id="AVD99509.1"/>
    </source>
</evidence>
<dbReference type="OrthoDB" id="20345at10239"/>
<reference evidence="2" key="1">
    <citation type="submission" date="2018-01" db="EMBL/GenBank/DDBJ databases">
        <authorList>
            <person name="Wardenburg K.E."/>
            <person name="Rana S."/>
            <person name="Felix E."/>
            <person name="Puentes R.J."/>
            <person name="Shaffer C.D."/>
            <person name="Weston-Hafer K.A."/>
            <person name="Russell D.A."/>
            <person name="Pope W.H."/>
            <person name="Jacobs-Sera D."/>
            <person name="Hendrix R.W."/>
            <person name="Hatfull G.F."/>
        </authorList>
    </citation>
    <scope>NUCLEOTIDE SEQUENCE [LARGE SCALE GENOMIC DNA]</scope>
</reference>
<accession>A0A2L1IWE3</accession>
<gene>
    <name evidence="1" type="ORF">SEA_BING_87</name>
</gene>
<name>A0A2L1IWE3_9CAUD</name>
<organism evidence="1 2">
    <name type="scientific">Streptomyces phage Bing</name>
    <dbReference type="NCBI Taxonomy" id="2079427"/>
    <lineage>
        <taxon>Viruses</taxon>
        <taxon>Duplodnaviria</taxon>
        <taxon>Heunggongvirae</taxon>
        <taxon>Uroviricota</taxon>
        <taxon>Caudoviricetes</taxon>
        <taxon>Bingvirus</taxon>
        <taxon>Bingvirus bing</taxon>
    </lineage>
</organism>
<evidence type="ECO:0000313" key="2">
    <source>
        <dbReference type="Proteomes" id="UP000241360"/>
    </source>
</evidence>
<sequence>MSDTNYLLSTEDNPYNPHTHWDDWWTWDFPRYDSLGLLGRVTRTSDELPPHLEEQAIDDAINEIVEENVSGVHIKVAEDYKPTVAA</sequence>